<feature type="region of interest" description="Disordered" evidence="1">
    <location>
        <begin position="292"/>
        <end position="313"/>
    </location>
</feature>
<evidence type="ECO:0008006" key="4">
    <source>
        <dbReference type="Google" id="ProtNLM"/>
    </source>
</evidence>
<dbReference type="PROSITE" id="PS50330">
    <property type="entry name" value="UIM"/>
    <property type="match status" value="2"/>
</dbReference>
<feature type="region of interest" description="Disordered" evidence="1">
    <location>
        <begin position="402"/>
        <end position="469"/>
    </location>
</feature>
<dbReference type="GeneID" id="94425409"/>
<feature type="compositionally biased region" description="Basic and acidic residues" evidence="1">
    <location>
        <begin position="782"/>
        <end position="791"/>
    </location>
</feature>
<evidence type="ECO:0000256" key="1">
    <source>
        <dbReference type="SAM" id="MobiDB-lite"/>
    </source>
</evidence>
<feature type="compositionally biased region" description="Basic and acidic residues" evidence="1">
    <location>
        <begin position="195"/>
        <end position="213"/>
    </location>
</feature>
<protein>
    <recommendedName>
        <fullName evidence="4">Deubiquitinating enzyme MINDY-3/4 conserved domain-containing protein</fullName>
    </recommendedName>
</protein>
<dbReference type="SMART" id="SM00726">
    <property type="entry name" value="UIM"/>
    <property type="match status" value="2"/>
</dbReference>
<dbReference type="GO" id="GO:0004843">
    <property type="term" value="F:cysteine-type deubiquitinase activity"/>
    <property type="evidence" value="ECO:0007669"/>
    <property type="project" value="UniProtKB-EC"/>
</dbReference>
<dbReference type="VEuPathDB" id="ToxoDB:CSUI_001996"/>
<proteinExistence type="predicted"/>
<dbReference type="EMBL" id="MIGC01000825">
    <property type="protein sequence ID" value="PHJ24157.1"/>
    <property type="molecule type" value="Genomic_DNA"/>
</dbReference>
<feature type="region of interest" description="Disordered" evidence="1">
    <location>
        <begin position="173"/>
        <end position="232"/>
    </location>
</feature>
<feature type="compositionally biased region" description="Basic and acidic residues" evidence="1">
    <location>
        <begin position="402"/>
        <end position="412"/>
    </location>
</feature>
<dbReference type="InterPro" id="IPR039785">
    <property type="entry name" value="MINY3/4"/>
</dbReference>
<dbReference type="GO" id="GO:1990380">
    <property type="term" value="F:K48-linked deubiquitinase activity"/>
    <property type="evidence" value="ECO:0007669"/>
    <property type="project" value="InterPro"/>
</dbReference>
<dbReference type="GO" id="GO:0006508">
    <property type="term" value="P:proteolysis"/>
    <property type="evidence" value="ECO:0007669"/>
    <property type="project" value="UniProtKB-KW"/>
</dbReference>
<dbReference type="RefSeq" id="XP_067925831.1">
    <property type="nucleotide sequence ID" value="XM_068062198.1"/>
</dbReference>
<evidence type="ECO:0000313" key="2">
    <source>
        <dbReference type="EMBL" id="PHJ24157.1"/>
    </source>
</evidence>
<feature type="compositionally biased region" description="Basic residues" evidence="1">
    <location>
        <begin position="293"/>
        <end position="302"/>
    </location>
</feature>
<feature type="compositionally biased region" description="Basic and acidic residues" evidence="1">
    <location>
        <begin position="73"/>
        <end position="82"/>
    </location>
</feature>
<feature type="region of interest" description="Disordered" evidence="1">
    <location>
        <begin position="732"/>
        <end position="804"/>
    </location>
</feature>
<dbReference type="Proteomes" id="UP000221165">
    <property type="component" value="Unassembled WGS sequence"/>
</dbReference>
<dbReference type="AlphaFoldDB" id="A0A2C6L6F0"/>
<feature type="region of interest" description="Disordered" evidence="1">
    <location>
        <begin position="859"/>
        <end position="906"/>
    </location>
</feature>
<feature type="compositionally biased region" description="Basic and acidic residues" evidence="1">
    <location>
        <begin position="126"/>
        <end position="137"/>
    </location>
</feature>
<organism evidence="2 3">
    <name type="scientific">Cystoisospora suis</name>
    <dbReference type="NCBI Taxonomy" id="483139"/>
    <lineage>
        <taxon>Eukaryota</taxon>
        <taxon>Sar</taxon>
        <taxon>Alveolata</taxon>
        <taxon>Apicomplexa</taxon>
        <taxon>Conoidasida</taxon>
        <taxon>Coccidia</taxon>
        <taxon>Eucoccidiorida</taxon>
        <taxon>Eimeriorina</taxon>
        <taxon>Sarcocystidae</taxon>
        <taxon>Cystoisospora</taxon>
    </lineage>
</organism>
<dbReference type="PANTHER" id="PTHR12473:SF8">
    <property type="entry name" value="UBIQUITIN CARBOXYL-TERMINAL HYDROLASE MINDY-4-RELATED"/>
    <property type="match status" value="1"/>
</dbReference>
<feature type="compositionally biased region" description="Basic and acidic residues" evidence="1">
    <location>
        <begin position="605"/>
        <end position="623"/>
    </location>
</feature>
<feature type="compositionally biased region" description="Basic and acidic residues" evidence="1">
    <location>
        <begin position="732"/>
        <end position="754"/>
    </location>
</feature>
<feature type="compositionally biased region" description="Basic and acidic residues" evidence="1">
    <location>
        <begin position="455"/>
        <end position="469"/>
    </location>
</feature>
<feature type="region of interest" description="Disordered" evidence="1">
    <location>
        <begin position="604"/>
        <end position="623"/>
    </location>
</feature>
<comment type="caution">
    <text evidence="2">The sequence shown here is derived from an EMBL/GenBank/DDBJ whole genome shotgun (WGS) entry which is preliminary data.</text>
</comment>
<feature type="region of interest" description="Disordered" evidence="1">
    <location>
        <begin position="1"/>
        <end position="60"/>
    </location>
</feature>
<feature type="compositionally biased region" description="Basic and acidic residues" evidence="1">
    <location>
        <begin position="33"/>
        <end position="53"/>
    </location>
</feature>
<feature type="region of interest" description="Disordered" evidence="1">
    <location>
        <begin position="72"/>
        <end position="154"/>
    </location>
</feature>
<feature type="compositionally biased region" description="Low complexity" evidence="1">
    <location>
        <begin position="413"/>
        <end position="444"/>
    </location>
</feature>
<feature type="compositionally biased region" description="Polar residues" evidence="1">
    <location>
        <begin position="1"/>
        <end position="21"/>
    </location>
</feature>
<dbReference type="InterPro" id="IPR003903">
    <property type="entry name" value="UIM_dom"/>
</dbReference>
<feature type="compositionally biased region" description="Basic and acidic residues" evidence="1">
    <location>
        <begin position="885"/>
        <end position="899"/>
    </location>
</feature>
<dbReference type="PANTHER" id="PTHR12473">
    <property type="entry name" value="UBIQUITIN CARBOXYL-TERMINAL HYDROLASE MINDY-4-RELATED"/>
    <property type="match status" value="1"/>
</dbReference>
<reference evidence="2 3" key="1">
    <citation type="journal article" date="2017" name="Int. J. Parasitol.">
        <title>The genome of the protozoan parasite Cystoisospora suis and a reverse vaccinology approach to identify vaccine candidates.</title>
        <authorList>
            <person name="Palmieri N."/>
            <person name="Shrestha A."/>
            <person name="Ruttkowski B."/>
            <person name="Beck T."/>
            <person name="Vogl C."/>
            <person name="Tomley F."/>
            <person name="Blake D.P."/>
            <person name="Joachim A."/>
        </authorList>
    </citation>
    <scope>NUCLEOTIDE SEQUENCE [LARGE SCALE GENOMIC DNA]</scope>
    <source>
        <strain evidence="2 3">Wien I</strain>
    </source>
</reference>
<feature type="compositionally biased region" description="Low complexity" evidence="1">
    <location>
        <begin position="863"/>
        <end position="879"/>
    </location>
</feature>
<evidence type="ECO:0000313" key="3">
    <source>
        <dbReference type="Proteomes" id="UP000221165"/>
    </source>
</evidence>
<feature type="compositionally biased region" description="Low complexity" evidence="1">
    <location>
        <begin position="84"/>
        <end position="122"/>
    </location>
</feature>
<gene>
    <name evidence="2" type="ORF">CSUI_001996</name>
</gene>
<accession>A0A2C6L6F0</accession>
<name>A0A2C6L6F0_9APIC</name>
<keyword evidence="3" id="KW-1185">Reference proteome</keyword>
<sequence length="980" mass="109756">MDQRNRLNPSVLESSDMSSLDTAEGGGGGGGGEARRERGGSGDRNREREHELLYLDEDEEAQLQEAIRLSMSEYERSREKHLVPSSSSYREEYLSSSSSPAPAHFPYSSSSMGEGQQQQEGSWRSIECDCRQEERRRSGGRGGGETSLSFLTSEEDALQQAIQASLQDIRGDVGAFSSHVGPNERDFSSSFSSRGKAEEREREDPVGGRRDLQGPRSSSIHPLPQSRKTEETFSYLERSPSFSFSNKSASSSACLFPQLFPSRTSASDDVSHLLLPASSSCSSSSSLSFSSERHHHRQHSHSRSSSSSSLLQGKSENDLCCAPLSWGEEEEEDIQIQLQWYYLTAYFSNRSSRSSSFLRSVKEGISRSEDSISSPSEETRECCLSCLVCRNFSFFEISLSRDSRGKPKEGDRTASITTTTTTTTSTDSSSSSSASSLTVPSSVGKRYEGQGGGGGEEKGLKKSEEAGEKRSSLPPLDFLYICDRCSYQHRGGGVHTLETSGSLEGHSTTFMPRDFLPLDLLRSSSSRSSSVGTREKYREKLLEILRPLEKDVLTSLLETVFGSRQTRAISTEGIKRWFDHPFLFGGDSVCNLVSSSSASLSFSGESKKREEEEQISSHEEGRREKERRERCLSSLHPFFACPWGLVQIHGGPCGVLASVESFLLSFLFFSPSRSRRSQVFLQDIYTFLHMTDEREKERYLLSKIGGGAAESSSSSVRVPLFSHIVSSLQKEEAGVRQAEEKKKEEEKESRDPSRCDVSSVHSREGKKRRGGEREVSSLAGEHSSEGDRKNSEEEEREEEEKKKRRNPFVVNPEFLTLRGFTSLVRRHALIEALSSILFQCTYTSHYIVAYAELHTSHRKKHTSPSFSSSPSKITSLLPKTISGDSHLKEDEERRGRDSEHDEEEEDAESVLRECIQVYVQQFDNIQKVMQFYWEYYDLLVESPSSVVSLLFSVVLTRGIQRVKQKKTKKEINIQHRLQID</sequence>
<dbReference type="GO" id="GO:0071108">
    <property type="term" value="P:protein K48-linked deubiquitination"/>
    <property type="evidence" value="ECO:0007669"/>
    <property type="project" value="InterPro"/>
</dbReference>